<keyword evidence="2" id="KW-1185">Reference proteome</keyword>
<gene>
    <name evidence="1" type="ORF">HAX54_030532</name>
</gene>
<protein>
    <submittedName>
        <fullName evidence="1">Uncharacterized protein</fullName>
    </submittedName>
</protein>
<evidence type="ECO:0000313" key="1">
    <source>
        <dbReference type="EMBL" id="MCD7456058.1"/>
    </source>
</evidence>
<name>A0ABS8SB61_DATST</name>
<reference evidence="1 2" key="1">
    <citation type="journal article" date="2021" name="BMC Genomics">
        <title>Datura genome reveals duplications of psychoactive alkaloid biosynthetic genes and high mutation rate following tissue culture.</title>
        <authorList>
            <person name="Rajewski A."/>
            <person name="Carter-House D."/>
            <person name="Stajich J."/>
            <person name="Litt A."/>
        </authorList>
    </citation>
    <scope>NUCLEOTIDE SEQUENCE [LARGE SCALE GENOMIC DNA]</scope>
    <source>
        <strain evidence="1">AR-01</strain>
    </source>
</reference>
<organism evidence="1 2">
    <name type="scientific">Datura stramonium</name>
    <name type="common">Jimsonweed</name>
    <name type="synonym">Common thornapple</name>
    <dbReference type="NCBI Taxonomy" id="4076"/>
    <lineage>
        <taxon>Eukaryota</taxon>
        <taxon>Viridiplantae</taxon>
        <taxon>Streptophyta</taxon>
        <taxon>Embryophyta</taxon>
        <taxon>Tracheophyta</taxon>
        <taxon>Spermatophyta</taxon>
        <taxon>Magnoliopsida</taxon>
        <taxon>eudicotyledons</taxon>
        <taxon>Gunneridae</taxon>
        <taxon>Pentapetalae</taxon>
        <taxon>asterids</taxon>
        <taxon>lamiids</taxon>
        <taxon>Solanales</taxon>
        <taxon>Solanaceae</taxon>
        <taxon>Solanoideae</taxon>
        <taxon>Datureae</taxon>
        <taxon>Datura</taxon>
    </lineage>
</organism>
<feature type="non-terminal residue" evidence="1">
    <location>
        <position position="1"/>
    </location>
</feature>
<sequence>WHPWTAIGSLMRSSKLSRQRFLQQRVTGPDPRTVDAMWDPSSGLKPTVDWTGIPSVFHRTLSMTSRMSSFPKKFQEFQTAPD</sequence>
<dbReference type="Proteomes" id="UP000823775">
    <property type="component" value="Unassembled WGS sequence"/>
</dbReference>
<evidence type="ECO:0000313" key="2">
    <source>
        <dbReference type="Proteomes" id="UP000823775"/>
    </source>
</evidence>
<dbReference type="EMBL" id="JACEIK010000383">
    <property type="protein sequence ID" value="MCD7456058.1"/>
    <property type="molecule type" value="Genomic_DNA"/>
</dbReference>
<comment type="caution">
    <text evidence="1">The sequence shown here is derived from an EMBL/GenBank/DDBJ whole genome shotgun (WGS) entry which is preliminary data.</text>
</comment>
<accession>A0ABS8SB61</accession>
<proteinExistence type="predicted"/>